<dbReference type="InterPro" id="IPR006680">
    <property type="entry name" value="Amidohydro-rel"/>
</dbReference>
<dbReference type="Gene3D" id="2.30.40.10">
    <property type="entry name" value="Urease, subunit C, domain 1"/>
    <property type="match status" value="1"/>
</dbReference>
<dbReference type="SUPFAM" id="SSF54427">
    <property type="entry name" value="NTF2-like"/>
    <property type="match status" value="1"/>
</dbReference>
<dbReference type="InterPro" id="IPR011059">
    <property type="entry name" value="Metal-dep_hydrolase_composite"/>
</dbReference>
<dbReference type="Gene3D" id="3.20.20.140">
    <property type="entry name" value="Metal-dependent hydrolases"/>
    <property type="match status" value="1"/>
</dbReference>
<evidence type="ECO:0000259" key="2">
    <source>
        <dbReference type="Pfam" id="PF12680"/>
    </source>
</evidence>
<dbReference type="Pfam" id="PF12680">
    <property type="entry name" value="SnoaL_2"/>
    <property type="match status" value="1"/>
</dbReference>
<evidence type="ECO:0000313" key="3">
    <source>
        <dbReference type="EMBL" id="GAA4013536.1"/>
    </source>
</evidence>
<feature type="domain" description="SnoaL-like" evidence="2">
    <location>
        <begin position="383"/>
        <end position="483"/>
    </location>
</feature>
<dbReference type="InterPro" id="IPR037401">
    <property type="entry name" value="SnoaL-like"/>
</dbReference>
<reference evidence="4" key="1">
    <citation type="journal article" date="2019" name="Int. J. Syst. Evol. Microbiol.">
        <title>The Global Catalogue of Microorganisms (GCM) 10K type strain sequencing project: providing services to taxonomists for standard genome sequencing and annotation.</title>
        <authorList>
            <consortium name="The Broad Institute Genomics Platform"/>
            <consortium name="The Broad Institute Genome Sequencing Center for Infectious Disease"/>
            <person name="Wu L."/>
            <person name="Ma J."/>
        </authorList>
    </citation>
    <scope>NUCLEOTIDE SEQUENCE [LARGE SCALE GENOMIC DNA]</scope>
    <source>
        <strain evidence="4">JCM 17563</strain>
    </source>
</reference>
<dbReference type="Proteomes" id="UP001500235">
    <property type="component" value="Unassembled WGS sequence"/>
</dbReference>
<gene>
    <name evidence="3" type="ORF">GCM10022280_09790</name>
</gene>
<keyword evidence="4" id="KW-1185">Reference proteome</keyword>
<protein>
    <submittedName>
        <fullName evidence="3">Amidohydrolase family protein</fullName>
    </submittedName>
</protein>
<proteinExistence type="predicted"/>
<dbReference type="Gene3D" id="3.10.450.50">
    <property type="match status" value="1"/>
</dbReference>
<evidence type="ECO:0000259" key="1">
    <source>
        <dbReference type="Pfam" id="PF01979"/>
    </source>
</evidence>
<feature type="domain" description="Amidohydrolase-related" evidence="1">
    <location>
        <begin position="2"/>
        <end position="366"/>
    </location>
</feature>
<dbReference type="EMBL" id="BAABBQ010000001">
    <property type="protein sequence ID" value="GAA4013536.1"/>
    <property type="molecule type" value="Genomic_DNA"/>
</dbReference>
<dbReference type="PANTHER" id="PTHR43135">
    <property type="entry name" value="ALPHA-D-RIBOSE 1-METHYLPHOSPHONATE 5-TRIPHOSPHATE DIPHOSPHATASE"/>
    <property type="match status" value="1"/>
</dbReference>
<evidence type="ECO:0000313" key="4">
    <source>
        <dbReference type="Proteomes" id="UP001500235"/>
    </source>
</evidence>
<dbReference type="PANTHER" id="PTHR43135:SF3">
    <property type="entry name" value="ALPHA-D-RIBOSE 1-METHYLPHOSPHONATE 5-TRIPHOSPHATE DIPHOSPHATASE"/>
    <property type="match status" value="1"/>
</dbReference>
<dbReference type="InterPro" id="IPR032466">
    <property type="entry name" value="Metal_Hydrolase"/>
</dbReference>
<organism evidence="3 4">
    <name type="scientific">Sphingomonas swuensis</name>
    <dbReference type="NCBI Taxonomy" id="977800"/>
    <lineage>
        <taxon>Bacteria</taxon>
        <taxon>Pseudomonadati</taxon>
        <taxon>Pseudomonadota</taxon>
        <taxon>Alphaproteobacteria</taxon>
        <taxon>Sphingomonadales</taxon>
        <taxon>Sphingomonadaceae</taxon>
        <taxon>Sphingomonas</taxon>
    </lineage>
</organism>
<name>A0ABP7SLM8_9SPHN</name>
<dbReference type="InterPro" id="IPR051781">
    <property type="entry name" value="Metallo-dep_Hydrolase"/>
</dbReference>
<dbReference type="SUPFAM" id="SSF51338">
    <property type="entry name" value="Composite domain of metallo-dependent hydrolases"/>
    <property type="match status" value="1"/>
</dbReference>
<comment type="caution">
    <text evidence="3">The sequence shown here is derived from an EMBL/GenBank/DDBJ whole genome shotgun (WGS) entry which is preliminary data.</text>
</comment>
<dbReference type="InterPro" id="IPR032710">
    <property type="entry name" value="NTF2-like_dom_sf"/>
</dbReference>
<accession>A0ABP7SLM8</accession>
<dbReference type="Pfam" id="PF01979">
    <property type="entry name" value="Amidohydro_1"/>
    <property type="match status" value="1"/>
</dbReference>
<dbReference type="SUPFAM" id="SSF51556">
    <property type="entry name" value="Metallo-dependent hydrolases"/>
    <property type="match status" value="1"/>
</dbReference>
<sequence>MDAHVHFSQSGSIYTRPDAIDLTKVIPYKQDVEQSKARLDETFRRYLASGVTTVVDAGGPLWIYEVRNRASSGVTAPRVAVAGALIATEPAPETTKLDWGEPIIVSAASPREAAELARAQLQRKPDLIKIWGIGSGPEGSARVRDITRAVVAVARPAGVRVAVHATRLETAEAALDGGADVLVHSVEDAPLTPAFIAKLKANNAVYVSTLMVHEGYRDAFLGQVQLTAIERGNSDPNILASLYEMPHGVIERATARYPADPVPQVSANALALLRAGGRLAAGTDAGNIGTLHGPALHRELQMLSQAGLTPSQVLTAATRDAAFAYSARPDIGVLAPNYRADLLILDADPLKSVSNLSRISQVWSRGVAYRPSQLLPSSPELVVERQLQAYNSRDLDNFLATYAENVQVYDLPVTTKPSIEGKAAMRKIYGDIFQKFPAIHCRGAQRMVEGRFVIDQEVCSLDPAKPPFHASATYEVVDGVIRRVWFADAQVKLQE</sequence>